<evidence type="ECO:0000256" key="2">
    <source>
        <dbReference type="ARBA" id="ARBA00022741"/>
    </source>
</evidence>
<dbReference type="InterPro" id="IPR009080">
    <property type="entry name" value="tRNAsynth_Ia_anticodon-bd"/>
</dbReference>
<evidence type="ECO:0000313" key="8">
    <source>
        <dbReference type="EMBL" id="QHS78406.1"/>
    </source>
</evidence>
<dbReference type="PANTHER" id="PTHR42780:SF1">
    <property type="entry name" value="ISOLEUCINE--TRNA LIGASE, CYTOPLASMIC"/>
    <property type="match status" value="1"/>
</dbReference>
<evidence type="ECO:0000259" key="6">
    <source>
        <dbReference type="Pfam" id="PF00133"/>
    </source>
</evidence>
<dbReference type="Pfam" id="PF00133">
    <property type="entry name" value="tRNA-synt_1"/>
    <property type="match status" value="1"/>
</dbReference>
<dbReference type="InterPro" id="IPR014729">
    <property type="entry name" value="Rossmann-like_a/b/a_fold"/>
</dbReference>
<dbReference type="SUPFAM" id="SSF47323">
    <property type="entry name" value="Anticodon-binding domain of a subclass of class I aminoacyl-tRNA synthetases"/>
    <property type="match status" value="1"/>
</dbReference>
<dbReference type="Pfam" id="PF08264">
    <property type="entry name" value="Anticodon_1"/>
    <property type="match status" value="1"/>
</dbReference>
<dbReference type="SUPFAM" id="SSF52374">
    <property type="entry name" value="Nucleotidylyl transferase"/>
    <property type="match status" value="1"/>
</dbReference>
<reference evidence="8" key="1">
    <citation type="journal article" date="2020" name="Nature">
        <title>Giant virus diversity and host interactions through global metagenomics.</title>
        <authorList>
            <person name="Schulz F."/>
            <person name="Roux S."/>
            <person name="Paez-Espino D."/>
            <person name="Jungbluth S."/>
            <person name="Walsh D.A."/>
            <person name="Denef V.J."/>
            <person name="McMahon K.D."/>
            <person name="Konstantinidis K.T."/>
            <person name="Eloe-Fadrosh E.A."/>
            <person name="Kyrpides N.C."/>
            <person name="Woyke T."/>
        </authorList>
    </citation>
    <scope>NUCLEOTIDE SEQUENCE</scope>
    <source>
        <strain evidence="8">GVMAG-S-1021933-23</strain>
    </source>
</reference>
<evidence type="ECO:0000256" key="1">
    <source>
        <dbReference type="ARBA" id="ARBA00022598"/>
    </source>
</evidence>
<dbReference type="InterPro" id="IPR002300">
    <property type="entry name" value="aa-tRNA-synth_Ia"/>
</dbReference>
<dbReference type="InterPro" id="IPR023586">
    <property type="entry name" value="Ile-tRNA-ligase_type2"/>
</dbReference>
<keyword evidence="4" id="KW-0648">Protein biosynthesis</keyword>
<dbReference type="GO" id="GO:0004822">
    <property type="term" value="F:isoleucine-tRNA ligase activity"/>
    <property type="evidence" value="ECO:0007669"/>
    <property type="project" value="InterPro"/>
</dbReference>
<dbReference type="PANTHER" id="PTHR42780">
    <property type="entry name" value="SOLEUCYL-TRNA SYNTHETASE"/>
    <property type="match status" value="1"/>
</dbReference>
<keyword evidence="1" id="KW-0436">Ligase</keyword>
<dbReference type="Gene3D" id="1.10.730.10">
    <property type="entry name" value="Isoleucyl-tRNA Synthetase, Domain 1"/>
    <property type="match status" value="1"/>
</dbReference>
<name>A0A6C0AFD3_9ZZZZ</name>
<evidence type="ECO:0000256" key="5">
    <source>
        <dbReference type="ARBA" id="ARBA00023146"/>
    </source>
</evidence>
<protein>
    <recommendedName>
        <fullName evidence="9">Aminoacyl-tRNA synthetase class Ia domain-containing protein</fullName>
    </recommendedName>
</protein>
<dbReference type="EMBL" id="MN740597">
    <property type="protein sequence ID" value="QHS78406.1"/>
    <property type="molecule type" value="Genomic_DNA"/>
</dbReference>
<evidence type="ECO:0000256" key="3">
    <source>
        <dbReference type="ARBA" id="ARBA00022840"/>
    </source>
</evidence>
<evidence type="ECO:0008006" key="9">
    <source>
        <dbReference type="Google" id="ProtNLM"/>
    </source>
</evidence>
<keyword evidence="2" id="KW-0547">Nucleotide-binding</keyword>
<dbReference type="InterPro" id="IPR013155">
    <property type="entry name" value="M/V/L/I-tRNA-synth_anticd-bd"/>
</dbReference>
<organism evidence="8">
    <name type="scientific">viral metagenome</name>
    <dbReference type="NCBI Taxonomy" id="1070528"/>
    <lineage>
        <taxon>unclassified sequences</taxon>
        <taxon>metagenomes</taxon>
        <taxon>organismal metagenomes</taxon>
    </lineage>
</organism>
<feature type="domain" description="Methionyl/Valyl/Leucyl/Isoleucyl-tRNA synthetase anticodon-binding" evidence="7">
    <location>
        <begin position="110"/>
        <end position="258"/>
    </location>
</feature>
<dbReference type="GO" id="GO:0005524">
    <property type="term" value="F:ATP binding"/>
    <property type="evidence" value="ECO:0007669"/>
    <property type="project" value="UniProtKB-KW"/>
</dbReference>
<keyword evidence="3" id="KW-0067">ATP-binding</keyword>
<keyword evidence="5" id="KW-0030">Aminoacyl-tRNA synthetase</keyword>
<accession>A0A6C0AFD3</accession>
<proteinExistence type="predicted"/>
<sequence length="452" mass="53502">MVPFKNVIVNGLIMAEDGKKMSKRLKNYPDPSDILQEYGSDALRMYLLSSQISRTESLKFNSLGVKNMKKDILIPLSNLINFYKEHSKNYNLMHGNLEKIIDFKFGINIWVIKEYENIRDRYEKYLEEYNIKLASGELFKLVSLLNGGYVKLGRNMLKGKNNIEEWTESLFVSKYTIKSIIIDFRAIIPFFCEYQYINFIDDEFNEESVHLIDKIYKINLKLNEKQKNLYEIFKNTYDILEGINFMRGNLGISAKKQLNYIGIIKNADFDLSYIYSESNILQIEILNIEVQKIIIPIKGLFFKKYGKSISEVFNEYTLMNQDEININCNYKGFEINEDMFNISYKINDEKYTSHEIVKIKNFVLIIDKNHSEKHYYYRKIASGIQKARKNEGYHVWDKIEVHWNSCKTTEYNLEDLESKKYIENIIGVEFKRNESLKNIHKIEDLNISLVKL</sequence>
<dbReference type="GO" id="GO:0006428">
    <property type="term" value="P:isoleucyl-tRNA aminoacylation"/>
    <property type="evidence" value="ECO:0007669"/>
    <property type="project" value="TreeGrafter"/>
</dbReference>
<feature type="domain" description="Aminoacyl-tRNA synthetase class Ia" evidence="6">
    <location>
        <begin position="2"/>
        <end position="58"/>
    </location>
</feature>
<dbReference type="Gene3D" id="3.40.50.620">
    <property type="entry name" value="HUPs"/>
    <property type="match status" value="1"/>
</dbReference>
<evidence type="ECO:0000256" key="4">
    <source>
        <dbReference type="ARBA" id="ARBA00022917"/>
    </source>
</evidence>
<dbReference type="AlphaFoldDB" id="A0A6C0AFD3"/>
<evidence type="ECO:0000259" key="7">
    <source>
        <dbReference type="Pfam" id="PF08264"/>
    </source>
</evidence>